<evidence type="ECO:0000259" key="3">
    <source>
        <dbReference type="Pfam" id="PF08241"/>
    </source>
</evidence>
<dbReference type="Gene3D" id="3.20.20.190">
    <property type="entry name" value="Phosphatidylinositol (PI) phosphodiesterase"/>
    <property type="match status" value="1"/>
</dbReference>
<dbReference type="InterPro" id="IPR013216">
    <property type="entry name" value="Methyltransf_11"/>
</dbReference>
<dbReference type="SUPFAM" id="SSF53335">
    <property type="entry name" value="S-adenosyl-L-methionine-dependent methyltransferases"/>
    <property type="match status" value="1"/>
</dbReference>
<evidence type="ECO:0000256" key="1">
    <source>
        <dbReference type="ARBA" id="ARBA00008858"/>
    </source>
</evidence>
<dbReference type="Gene3D" id="3.40.50.150">
    <property type="entry name" value="Vaccinia Virus protein VP39"/>
    <property type="match status" value="1"/>
</dbReference>
<dbReference type="InterPro" id="IPR029063">
    <property type="entry name" value="SAM-dependent_MTases_sf"/>
</dbReference>
<comment type="similarity">
    <text evidence="1">Belongs to the AIM6 family.</text>
</comment>
<dbReference type="SUPFAM" id="SSF51695">
    <property type="entry name" value="PLC-like phosphodiesterases"/>
    <property type="match status" value="1"/>
</dbReference>
<dbReference type="CDD" id="cd08577">
    <property type="entry name" value="PI-PLCc_GDPD_SF_unchar3"/>
    <property type="match status" value="1"/>
</dbReference>
<dbReference type="CDD" id="cd02440">
    <property type="entry name" value="AdoMet_MTases"/>
    <property type="match status" value="1"/>
</dbReference>
<dbReference type="EMBL" id="BCLY01000008">
    <property type="protein sequence ID" value="GAQ06500.1"/>
    <property type="molecule type" value="Genomic_DNA"/>
</dbReference>
<dbReference type="InterPro" id="IPR017946">
    <property type="entry name" value="PLC-like_Pdiesterase_TIM-brl"/>
</dbReference>
<sequence>MSQSIYSSSTPENHIARLSTERTAHDIPSNPSYGIDSPLGLIASNILSPLYIYATLKGKFQVWDDLLANLPRETFRSPTLDLGCGRGMVLLKIAQIKKQLTSSESPVQPAYGIDLFVKGDQSGNSPLATYKNAAALGVCEQTVLHTASFAELPFCDGVFSLVTAGLSIHNADKATRKKAVGEAARVLVSGGYLVVVDMAGYVGEYADTVKEMGWTGVSREFGGLRMIGFLKVLSLMWTGLVHIFPDDLDARLDAWVFPGGRPSIFSHWSTHGVTPVQCHSHNDYWRPVPFFSAIKAGCIGVEADIWLSGGDLLVGHNRFTLHHAATLRSLYLDPLLDVLERHNTRSSRLQPDRNEKLAGVFAHDPSQTLVLLIDFKTDGNDTWPYLVDQLAPLREAGYLSHFDGVEMVQRPVTVVLSGDAPFHLIAANSTYRDIFLDAPLDKLDQSTSENPQGIAAAAADYNYTNSYYASVDFRKTIGPLSRNRFSQDQLVRVREQVAAAHDRGLKVRYWGTPTWPRGLRNHVWHVLVREGVDYINVDDLAEGTMQDWRKHRSWWL</sequence>
<dbReference type="GO" id="GO:0006629">
    <property type="term" value="P:lipid metabolic process"/>
    <property type="evidence" value="ECO:0007669"/>
    <property type="project" value="InterPro"/>
</dbReference>
<dbReference type="InterPro" id="IPR051236">
    <property type="entry name" value="HAT_RTT109-like"/>
</dbReference>
<evidence type="ECO:0000256" key="2">
    <source>
        <dbReference type="ARBA" id="ARBA00014286"/>
    </source>
</evidence>
<evidence type="ECO:0000313" key="4">
    <source>
        <dbReference type="EMBL" id="GAQ06500.1"/>
    </source>
</evidence>
<dbReference type="InterPro" id="IPR039559">
    <property type="entry name" value="AIM6_PI-PLC-like_dom"/>
</dbReference>
<dbReference type="PANTHER" id="PTHR31571">
    <property type="entry name" value="ALTERED INHERITANCE OF MITOCHONDRIA PROTEIN 6"/>
    <property type="match status" value="1"/>
</dbReference>
<protein>
    <recommendedName>
        <fullName evidence="2">Altered inheritance of mitochondria protein 6</fullName>
    </recommendedName>
</protein>
<dbReference type="AlphaFoldDB" id="A0AAN4T9M9"/>
<accession>A0AAN4T9M9</accession>
<dbReference type="GO" id="GO:0008757">
    <property type="term" value="F:S-adenosylmethionine-dependent methyltransferase activity"/>
    <property type="evidence" value="ECO:0007669"/>
    <property type="project" value="InterPro"/>
</dbReference>
<proteinExistence type="inferred from homology"/>
<evidence type="ECO:0000313" key="5">
    <source>
        <dbReference type="Proteomes" id="UP000051487"/>
    </source>
</evidence>
<gene>
    <name evidence="4" type="ORF">ALT_3821</name>
</gene>
<dbReference type="Pfam" id="PF08241">
    <property type="entry name" value="Methyltransf_11"/>
    <property type="match status" value="1"/>
</dbReference>
<comment type="caution">
    <text evidence="4">The sequence shown here is derived from an EMBL/GenBank/DDBJ whole genome shotgun (WGS) entry which is preliminary data.</text>
</comment>
<name>A0AAN4T9M9_ASPLE</name>
<reference evidence="4 5" key="1">
    <citation type="submission" date="2015-11" db="EMBL/GenBank/DDBJ databases">
        <title>Aspergillus lentulus strain IFM 54703T.</title>
        <authorList>
            <person name="Kusuya Y."/>
            <person name="Sakai K."/>
            <person name="Kamei K."/>
            <person name="Takahashi H."/>
            <person name="Yaguchi T."/>
        </authorList>
    </citation>
    <scope>NUCLEOTIDE SEQUENCE [LARGE SCALE GENOMIC DNA]</scope>
    <source>
        <strain evidence="4 5">IFM 54703</strain>
    </source>
</reference>
<dbReference type="GO" id="GO:0008081">
    <property type="term" value="F:phosphoric diester hydrolase activity"/>
    <property type="evidence" value="ECO:0007669"/>
    <property type="project" value="InterPro"/>
</dbReference>
<feature type="domain" description="Methyltransferase type 11" evidence="3">
    <location>
        <begin position="80"/>
        <end position="195"/>
    </location>
</feature>
<dbReference type="Proteomes" id="UP000051487">
    <property type="component" value="Unassembled WGS sequence"/>
</dbReference>
<dbReference type="PANTHER" id="PTHR31571:SF1">
    <property type="entry name" value="ALTERED INHERITANCE OF MITOCHONDRIA PROTEIN 6"/>
    <property type="match status" value="1"/>
</dbReference>
<organism evidence="4 5">
    <name type="scientific">Aspergillus lentulus</name>
    <dbReference type="NCBI Taxonomy" id="293939"/>
    <lineage>
        <taxon>Eukaryota</taxon>
        <taxon>Fungi</taxon>
        <taxon>Dikarya</taxon>
        <taxon>Ascomycota</taxon>
        <taxon>Pezizomycotina</taxon>
        <taxon>Eurotiomycetes</taxon>
        <taxon>Eurotiomycetidae</taxon>
        <taxon>Eurotiales</taxon>
        <taxon>Aspergillaceae</taxon>
        <taxon>Aspergillus</taxon>
        <taxon>Aspergillus subgen. Fumigati</taxon>
    </lineage>
</organism>